<keyword evidence="2" id="KW-1185">Reference proteome</keyword>
<dbReference type="Proteomes" id="UP001162164">
    <property type="component" value="Unassembled WGS sequence"/>
</dbReference>
<name>A0ABQ9JPC5_9CUCU</name>
<dbReference type="EMBL" id="JAPWTJ010000371">
    <property type="protein sequence ID" value="KAJ8979100.1"/>
    <property type="molecule type" value="Genomic_DNA"/>
</dbReference>
<accession>A0ABQ9JPC5</accession>
<evidence type="ECO:0008006" key="3">
    <source>
        <dbReference type="Google" id="ProtNLM"/>
    </source>
</evidence>
<protein>
    <recommendedName>
        <fullName evidence="3">Nuclease HARBI1</fullName>
    </recommendedName>
</protein>
<comment type="caution">
    <text evidence="1">The sequence shown here is derived from an EMBL/GenBank/DDBJ whole genome shotgun (WGS) entry which is preliminary data.</text>
</comment>
<sequence length="104" mass="11447">MGAFRGLSGWESQKSQLGLAACQRNDDVNLFNVLQAIVEIPGGDNNIVPDNEIPVYNEGYFEYIVPRYRLPGVVGAIDGCHIAIKQPINLIMLLIFITGRNTTV</sequence>
<evidence type="ECO:0000313" key="1">
    <source>
        <dbReference type="EMBL" id="KAJ8979100.1"/>
    </source>
</evidence>
<evidence type="ECO:0000313" key="2">
    <source>
        <dbReference type="Proteomes" id="UP001162164"/>
    </source>
</evidence>
<proteinExistence type="predicted"/>
<reference evidence="1" key="1">
    <citation type="journal article" date="2023" name="Insect Mol. Biol.">
        <title>Genome sequencing provides insights into the evolution of gene families encoding plant cell wall-degrading enzymes in longhorned beetles.</title>
        <authorList>
            <person name="Shin N.R."/>
            <person name="Okamura Y."/>
            <person name="Kirsch R."/>
            <person name="Pauchet Y."/>
        </authorList>
    </citation>
    <scope>NUCLEOTIDE SEQUENCE</scope>
    <source>
        <strain evidence="1">MMC_N1</strain>
    </source>
</reference>
<organism evidence="1 2">
    <name type="scientific">Molorchus minor</name>
    <dbReference type="NCBI Taxonomy" id="1323400"/>
    <lineage>
        <taxon>Eukaryota</taxon>
        <taxon>Metazoa</taxon>
        <taxon>Ecdysozoa</taxon>
        <taxon>Arthropoda</taxon>
        <taxon>Hexapoda</taxon>
        <taxon>Insecta</taxon>
        <taxon>Pterygota</taxon>
        <taxon>Neoptera</taxon>
        <taxon>Endopterygota</taxon>
        <taxon>Coleoptera</taxon>
        <taxon>Polyphaga</taxon>
        <taxon>Cucujiformia</taxon>
        <taxon>Chrysomeloidea</taxon>
        <taxon>Cerambycidae</taxon>
        <taxon>Lamiinae</taxon>
        <taxon>Monochamini</taxon>
        <taxon>Molorchus</taxon>
    </lineage>
</organism>
<gene>
    <name evidence="1" type="ORF">NQ317_014112</name>
</gene>